<dbReference type="Gene3D" id="1.10.640.10">
    <property type="entry name" value="Haem peroxidase domain superfamily, animal type"/>
    <property type="match status" value="1"/>
</dbReference>
<keyword evidence="6 13" id="KW-0732">Signal</keyword>
<keyword evidence="7" id="KW-0560">Oxidoreductase</keyword>
<dbReference type="InterPro" id="IPR019791">
    <property type="entry name" value="Haem_peroxidase_animal"/>
</dbReference>
<dbReference type="FunFam" id="1.10.640.10:FF:000007">
    <property type="entry name" value="Peroxidase mlt-7"/>
    <property type="match status" value="1"/>
</dbReference>
<sequence>MWWWTKPLLATTVCSLLLLLWMPSGCEADDDNPVTSRFHCLKNGCCDHHEWCRFWASVGECKTNADWMVDKCQLACNTCTRKNVIRPTPRPSNRPRRPPPRKLAAPPTAPVVTTTPARRAPPQSRPPPVTRRPTFTATAIPRLVSARFFLLHAHARHHHGISLSCFSTEQLYAHCLSLVFASIFLAQVSARSTNKNWLGNEKKKGIENFKRMIPFLFGSFLTLIVEPAAPTSPILLQTARPPIRVASSFGGSRGRKVTRKFFFFFNSTRTIALTTTTPIPTTPSTTTTTTTLLLQLQPLRRLQFQQQRLQLQLPQLQRLHLLLQLQPQRPQPLHPNLFRLSLTALLMTLPVLSLLLKAPLRLPVTRRPFMNRRPPPPRQRPNIIRPTIRPTPRVFTVTTPIPTFAFVPDIAPVTRFFVQRPAVTRRPPVFFTTRRTFPPPPPPTTTTTTTTTQAPATTHFTREFTQPPTTRSFINTASNARCREIINDPIVAAEDMWRERLSVSTEDNSRRQTVDLDQVIRSNTANACTPRLDEADCEANMCYNALYRTLDGTCNNMKGEPLRGASYRPYTRLLPTIYDNEVSEPVGSLFTDARPSPREITRKLTSSQASVESPDYNALIMQFGQFISHDMAKTTLVPSSKCNVCQNITSRCMAVPITFDDANANFRQAQCIRVSRSSPICGSGNLKPRQQLNENTGYIDASPIYGSSVHDSKKFRDGTSGFLKLPMFNGNAFLPFDQNKCRNRAQCSVIFTAGDSRVNLFVGLSAWHTIFTKEHNRLVTTFKRLNPHWDGERLYQEARKVVGAQVQAIVYREWLPKVLGASFATVVGDYRGYDSDVDSTVANEFTSAAFRFGHGMIQEFYQRLDTSFRNISFGALAFQKGTLHSDVLVNEGGVDPLIRGMFSQNVKRPQRVTTTVTENMFGSTDLSTINIQRGRDHGHPAYVKYRELCGMGSAFNFEHLSREILNTGTRNKLQEIYGSVDKIDLWVGALLEDPIIRGLVGPTVACIIGPQFKRTRDGDRFYYENPGIFSRRQLVEIRKSSLSRIICDNTNTISTIPREAFRVGHMVPCSQIPSMDLNQWRDF</sequence>
<dbReference type="GO" id="GO:0020037">
    <property type="term" value="F:heme binding"/>
    <property type="evidence" value="ECO:0007669"/>
    <property type="project" value="InterPro"/>
</dbReference>
<keyword evidence="9 11" id="KW-1015">Disulfide bond</keyword>
<evidence type="ECO:0000256" key="3">
    <source>
        <dbReference type="ARBA" id="ARBA00022559"/>
    </source>
</evidence>
<dbReference type="eggNOG" id="KOG2408">
    <property type="taxonomic scope" value="Eukaryota"/>
</dbReference>
<dbReference type="SUPFAM" id="SSF48113">
    <property type="entry name" value="Heme-dependent peroxidases"/>
    <property type="match status" value="1"/>
</dbReference>
<proteinExistence type="predicted"/>
<reference evidence="15 16" key="2">
    <citation type="journal article" date="2011" name="PLoS Genet.">
        <title>Caenorhabditis briggsae recombinant inbred line genotypes reveal inter-strain incompatibility and the evolution of recombination.</title>
        <authorList>
            <person name="Ross J.A."/>
            <person name="Koboldt D.C."/>
            <person name="Staisch J.E."/>
            <person name="Chamberlin H.M."/>
            <person name="Gupta B.P."/>
            <person name="Miller R.D."/>
            <person name="Baird S.E."/>
            <person name="Haag E.S."/>
        </authorList>
    </citation>
    <scope>NUCLEOTIDE SEQUENCE [LARGE SCALE GENOMIC DNA]</scope>
    <source>
        <strain evidence="15 16">AF16</strain>
    </source>
</reference>
<feature type="region of interest" description="Disordered" evidence="12">
    <location>
        <begin position="431"/>
        <end position="453"/>
    </location>
</feature>
<evidence type="ECO:0000256" key="6">
    <source>
        <dbReference type="ARBA" id="ARBA00022729"/>
    </source>
</evidence>
<evidence type="ECO:0000256" key="10">
    <source>
        <dbReference type="PIRSR" id="PIRSR619791-2"/>
    </source>
</evidence>
<feature type="domain" description="ShKT" evidence="14">
    <location>
        <begin position="45"/>
        <end position="79"/>
    </location>
</feature>
<evidence type="ECO:0000256" key="2">
    <source>
        <dbReference type="ARBA" id="ARBA00012313"/>
    </source>
</evidence>
<dbReference type="PRINTS" id="PR00457">
    <property type="entry name" value="ANPEROXIDASE"/>
</dbReference>
<protein>
    <recommendedName>
        <fullName evidence="2">peroxidase</fullName>
        <ecNumber evidence="2">1.11.1.7</ecNumber>
    </recommendedName>
</protein>
<dbReference type="InterPro" id="IPR037120">
    <property type="entry name" value="Haem_peroxidase_sf_animal"/>
</dbReference>
<keyword evidence="4 10" id="KW-0349">Heme</keyword>
<feature type="disulfide bond" evidence="11">
    <location>
        <begin position="45"/>
        <end position="79"/>
    </location>
</feature>
<dbReference type="GO" id="GO:0140825">
    <property type="term" value="F:lactoperoxidase activity"/>
    <property type="evidence" value="ECO:0007669"/>
    <property type="project" value="UniProtKB-EC"/>
</dbReference>
<dbReference type="Pfam" id="PF03098">
    <property type="entry name" value="An_peroxidase"/>
    <property type="match status" value="1"/>
</dbReference>
<name>A8XH40_CAEBR</name>
<evidence type="ECO:0000256" key="4">
    <source>
        <dbReference type="ARBA" id="ARBA00022617"/>
    </source>
</evidence>
<dbReference type="InterPro" id="IPR003582">
    <property type="entry name" value="ShKT_dom"/>
</dbReference>
<accession>A8XH40</accession>
<organism evidence="15 16">
    <name type="scientific">Caenorhabditis briggsae</name>
    <dbReference type="NCBI Taxonomy" id="6238"/>
    <lineage>
        <taxon>Eukaryota</taxon>
        <taxon>Metazoa</taxon>
        <taxon>Ecdysozoa</taxon>
        <taxon>Nematoda</taxon>
        <taxon>Chromadorea</taxon>
        <taxon>Rhabditida</taxon>
        <taxon>Rhabditina</taxon>
        <taxon>Rhabditomorpha</taxon>
        <taxon>Rhabditoidea</taxon>
        <taxon>Rhabditidae</taxon>
        <taxon>Peloderinae</taxon>
        <taxon>Caenorhabditis</taxon>
    </lineage>
</organism>
<dbReference type="HOGENOM" id="CLU_006087_4_0_1"/>
<dbReference type="InParanoid" id="A8XH40"/>
<feature type="region of interest" description="Disordered" evidence="12">
    <location>
        <begin position="87"/>
        <end position="133"/>
    </location>
</feature>
<dbReference type="PROSITE" id="PS50292">
    <property type="entry name" value="PEROXIDASE_3"/>
    <property type="match status" value="1"/>
</dbReference>
<evidence type="ECO:0000256" key="7">
    <source>
        <dbReference type="ARBA" id="ARBA00023002"/>
    </source>
</evidence>
<dbReference type="PANTHER" id="PTHR11475:SF85">
    <property type="entry name" value="SHKT DOMAIN-CONTAINING PROTEIN"/>
    <property type="match status" value="1"/>
</dbReference>
<dbReference type="FunCoup" id="A8XH40">
    <property type="interactions" value="11"/>
</dbReference>
<dbReference type="PROSITE" id="PS51670">
    <property type="entry name" value="SHKT"/>
    <property type="match status" value="1"/>
</dbReference>
<evidence type="ECO:0000259" key="14">
    <source>
        <dbReference type="PROSITE" id="PS51670"/>
    </source>
</evidence>
<evidence type="ECO:0000256" key="11">
    <source>
        <dbReference type="PROSITE-ProRule" id="PRU01005"/>
    </source>
</evidence>
<dbReference type="STRING" id="6238.A8XH40"/>
<dbReference type="Proteomes" id="UP000008549">
    <property type="component" value="Unassembled WGS sequence"/>
</dbReference>
<keyword evidence="16" id="KW-1185">Reference proteome</keyword>
<dbReference type="PANTHER" id="PTHR11475">
    <property type="entry name" value="OXIDASE/PEROXIDASE"/>
    <property type="match status" value="1"/>
</dbReference>
<comment type="caution">
    <text evidence="11">Lacks conserved residue(s) required for the propagation of feature annotation.</text>
</comment>
<evidence type="ECO:0000256" key="5">
    <source>
        <dbReference type="ARBA" id="ARBA00022723"/>
    </source>
</evidence>
<feature type="chain" id="PRO_5002732284" description="peroxidase" evidence="13">
    <location>
        <begin position="29"/>
        <end position="1083"/>
    </location>
</feature>
<evidence type="ECO:0000256" key="13">
    <source>
        <dbReference type="SAM" id="SignalP"/>
    </source>
</evidence>
<evidence type="ECO:0000256" key="1">
    <source>
        <dbReference type="ARBA" id="ARBA00000189"/>
    </source>
</evidence>
<evidence type="ECO:0000256" key="8">
    <source>
        <dbReference type="ARBA" id="ARBA00023004"/>
    </source>
</evidence>
<gene>
    <name evidence="17" type="primary">skpo-3</name>
    <name evidence="15 17" type="ORF">CBG13113</name>
    <name evidence="15" type="ORF">CBG_13113</name>
</gene>
<dbReference type="GO" id="GO:0004601">
    <property type="term" value="F:peroxidase activity"/>
    <property type="evidence" value="ECO:0000318"/>
    <property type="project" value="GO_Central"/>
</dbReference>
<reference evidence="15 16" key="1">
    <citation type="journal article" date="2003" name="PLoS Biol.">
        <title>The genome sequence of Caenorhabditis briggsae: a platform for comparative genomics.</title>
        <authorList>
            <person name="Stein L.D."/>
            <person name="Bao Z."/>
            <person name="Blasiar D."/>
            <person name="Blumenthal T."/>
            <person name="Brent M.R."/>
            <person name="Chen N."/>
            <person name="Chinwalla A."/>
            <person name="Clarke L."/>
            <person name="Clee C."/>
            <person name="Coghlan A."/>
            <person name="Coulson A."/>
            <person name="D'Eustachio P."/>
            <person name="Fitch D.H."/>
            <person name="Fulton L.A."/>
            <person name="Fulton R.E."/>
            <person name="Griffiths-Jones S."/>
            <person name="Harris T.W."/>
            <person name="Hillier L.W."/>
            <person name="Kamath R."/>
            <person name="Kuwabara P.E."/>
            <person name="Mardis E.R."/>
            <person name="Marra M.A."/>
            <person name="Miner T.L."/>
            <person name="Minx P."/>
            <person name="Mullikin J.C."/>
            <person name="Plumb R.W."/>
            <person name="Rogers J."/>
            <person name="Schein J.E."/>
            <person name="Sohrmann M."/>
            <person name="Spieth J."/>
            <person name="Stajich J.E."/>
            <person name="Wei C."/>
            <person name="Willey D."/>
            <person name="Wilson R.K."/>
            <person name="Durbin R."/>
            <person name="Waterston R.H."/>
        </authorList>
    </citation>
    <scope>NUCLEOTIDE SEQUENCE [LARGE SCALE GENOMIC DNA]</scope>
    <source>
        <strain evidence="15 16">AF16</strain>
    </source>
</reference>
<dbReference type="CDD" id="cd09823">
    <property type="entry name" value="peroxinectin_like"/>
    <property type="match status" value="1"/>
</dbReference>
<dbReference type="InterPro" id="IPR010255">
    <property type="entry name" value="Haem_peroxidase_sf"/>
</dbReference>
<dbReference type="GO" id="GO:0005615">
    <property type="term" value="C:extracellular space"/>
    <property type="evidence" value="ECO:0000318"/>
    <property type="project" value="GO_Central"/>
</dbReference>
<evidence type="ECO:0000313" key="15">
    <source>
        <dbReference type="EMBL" id="CAP31964.2"/>
    </source>
</evidence>
<evidence type="ECO:0000256" key="12">
    <source>
        <dbReference type="SAM" id="MobiDB-lite"/>
    </source>
</evidence>
<feature type="binding site" description="axial binding residue" evidence="10">
    <location>
        <position position="854"/>
    </location>
    <ligand>
        <name>heme b</name>
        <dbReference type="ChEBI" id="CHEBI:60344"/>
    </ligand>
    <ligandPart>
        <name>Fe</name>
        <dbReference type="ChEBI" id="CHEBI:18248"/>
    </ligandPart>
</feature>
<dbReference type="SMART" id="SM00254">
    <property type="entry name" value="ShKT"/>
    <property type="match status" value="1"/>
</dbReference>
<comment type="catalytic activity">
    <reaction evidence="1">
        <text>2 a phenolic donor + H2O2 = 2 a phenolic radical donor + 2 H2O</text>
        <dbReference type="Rhea" id="RHEA:56136"/>
        <dbReference type="ChEBI" id="CHEBI:15377"/>
        <dbReference type="ChEBI" id="CHEBI:16240"/>
        <dbReference type="ChEBI" id="CHEBI:139520"/>
        <dbReference type="ChEBI" id="CHEBI:139521"/>
        <dbReference type="EC" id="1.11.1.7"/>
    </reaction>
</comment>
<dbReference type="AlphaFoldDB" id="A8XH40"/>
<dbReference type="EMBL" id="HE601401">
    <property type="protein sequence ID" value="CAP31964.2"/>
    <property type="molecule type" value="Genomic_DNA"/>
</dbReference>
<keyword evidence="8 10" id="KW-0408">Iron</keyword>
<dbReference type="GO" id="GO:0006979">
    <property type="term" value="P:response to oxidative stress"/>
    <property type="evidence" value="ECO:0007669"/>
    <property type="project" value="InterPro"/>
</dbReference>
<dbReference type="GO" id="GO:0046872">
    <property type="term" value="F:metal ion binding"/>
    <property type="evidence" value="ECO:0007669"/>
    <property type="project" value="UniProtKB-KW"/>
</dbReference>
<evidence type="ECO:0000313" key="16">
    <source>
        <dbReference type="Proteomes" id="UP000008549"/>
    </source>
</evidence>
<dbReference type="EC" id="1.11.1.7" evidence="2"/>
<keyword evidence="3" id="KW-0575">Peroxidase</keyword>
<dbReference type="Pfam" id="PF01549">
    <property type="entry name" value="ShK"/>
    <property type="match status" value="1"/>
</dbReference>
<evidence type="ECO:0000256" key="9">
    <source>
        <dbReference type="ARBA" id="ARBA00023157"/>
    </source>
</evidence>
<dbReference type="WormBase" id="CBG13113a">
    <property type="protein sequence ID" value="CBP41272"/>
    <property type="gene ID" value="WBGene00033934"/>
    <property type="gene designation" value="Cbr-skpo-3"/>
</dbReference>
<feature type="compositionally biased region" description="Low complexity" evidence="12">
    <location>
        <begin position="102"/>
        <end position="122"/>
    </location>
</feature>
<evidence type="ECO:0000313" key="17">
    <source>
        <dbReference type="WormBase" id="CBG13113a"/>
    </source>
</evidence>
<feature type="signal peptide" evidence="13">
    <location>
        <begin position="1"/>
        <end position="28"/>
    </location>
</feature>
<keyword evidence="5 10" id="KW-0479">Metal-binding</keyword>